<reference evidence="2" key="1">
    <citation type="submission" date="2020-02" db="EMBL/GenBank/DDBJ databases">
        <authorList>
            <person name="Meier V. D."/>
        </authorList>
    </citation>
    <scope>NUCLEOTIDE SEQUENCE</scope>
    <source>
        <strain evidence="2">AVDCRST_MAG26</strain>
    </source>
</reference>
<dbReference type="AlphaFoldDB" id="A0A6J4I185"/>
<proteinExistence type="predicted"/>
<gene>
    <name evidence="2" type="ORF">AVDCRST_MAG26-1326</name>
</gene>
<dbReference type="EMBL" id="CADCTK010000317">
    <property type="protein sequence ID" value="CAA9238748.1"/>
    <property type="molecule type" value="Genomic_DNA"/>
</dbReference>
<sequence>MKPATIAYWASLGLANLPSGPPVPAAEGRQFRHEDWITLVNRFTSQGDVDYSTFLRVRRVLESYLDRLSEARVEQLRDADEQLALYINAYNALVVYQVLLHYPVGSLRDIPTAFTRPFPVGRENLSLHQLLHARIRRFGDPRAHAAVVPGAQSAPPLRGYTGAGLQTELDEQMRSVMADKQRGLRLDSASRTVFLSQTFRRFAGDFAAGDRMPSFSNLLAGWLRPASALPALRPYLPDAACEMLEAPGTRLAFLPYVWSLNESYPNHK</sequence>
<evidence type="ECO:0000259" key="1">
    <source>
        <dbReference type="Pfam" id="PF04784"/>
    </source>
</evidence>
<feature type="domain" description="DUF547" evidence="1">
    <location>
        <begin position="79"/>
        <end position="174"/>
    </location>
</feature>
<dbReference type="Pfam" id="PF04784">
    <property type="entry name" value="DUF547"/>
    <property type="match status" value="1"/>
</dbReference>
<dbReference type="PANTHER" id="PTHR46361">
    <property type="entry name" value="ELECTRON CARRIER/ PROTEIN DISULFIDE OXIDOREDUCTASE"/>
    <property type="match status" value="1"/>
</dbReference>
<accession>A0A6J4I185</accession>
<evidence type="ECO:0000313" key="2">
    <source>
        <dbReference type="EMBL" id="CAA9238748.1"/>
    </source>
</evidence>
<dbReference type="PANTHER" id="PTHR46361:SF3">
    <property type="entry name" value="ELECTRON CARRIER_ PROTEIN DISULFIDE OXIDOREDUCTASE"/>
    <property type="match status" value="1"/>
</dbReference>
<organism evidence="2">
    <name type="scientific">uncultured Chloroflexia bacterium</name>
    <dbReference type="NCBI Taxonomy" id="1672391"/>
    <lineage>
        <taxon>Bacteria</taxon>
        <taxon>Bacillati</taxon>
        <taxon>Chloroflexota</taxon>
        <taxon>Chloroflexia</taxon>
        <taxon>environmental samples</taxon>
    </lineage>
</organism>
<protein>
    <recommendedName>
        <fullName evidence="1">DUF547 domain-containing protein</fullName>
    </recommendedName>
</protein>
<dbReference type="InterPro" id="IPR006869">
    <property type="entry name" value="DUF547"/>
</dbReference>
<name>A0A6J4I185_9CHLR</name>